<evidence type="ECO:0000256" key="1">
    <source>
        <dbReference type="ARBA" id="ARBA00022723"/>
    </source>
</evidence>
<accession>A0A7S2CDK1</accession>
<dbReference type="GO" id="GO:0030544">
    <property type="term" value="F:Hsp70 protein binding"/>
    <property type="evidence" value="ECO:0007669"/>
    <property type="project" value="InterPro"/>
</dbReference>
<dbReference type="PRINTS" id="PR00625">
    <property type="entry name" value="JDOMAIN"/>
</dbReference>
<proteinExistence type="inferred from homology"/>
<feature type="domain" description="J" evidence="7">
    <location>
        <begin position="67"/>
        <end position="128"/>
    </location>
</feature>
<dbReference type="CDD" id="cd10719">
    <property type="entry name" value="DnaJ_zf"/>
    <property type="match status" value="1"/>
</dbReference>
<evidence type="ECO:0000256" key="5">
    <source>
        <dbReference type="PROSITE-ProRule" id="PRU00546"/>
    </source>
</evidence>
<keyword evidence="4 5" id="KW-0862">Zinc</keyword>
<gene>
    <name evidence="9" type="ORF">AAND1436_LOCUS17359</name>
</gene>
<evidence type="ECO:0000256" key="2">
    <source>
        <dbReference type="ARBA" id="ARBA00022737"/>
    </source>
</evidence>
<dbReference type="CDD" id="cd10747">
    <property type="entry name" value="DnaJ_C"/>
    <property type="match status" value="1"/>
</dbReference>
<feature type="compositionally biased region" description="Polar residues" evidence="6">
    <location>
        <begin position="431"/>
        <end position="442"/>
    </location>
</feature>
<dbReference type="PROSITE" id="PS00636">
    <property type="entry name" value="DNAJ_1"/>
    <property type="match status" value="1"/>
</dbReference>
<dbReference type="SUPFAM" id="SSF46565">
    <property type="entry name" value="Chaperone J-domain"/>
    <property type="match status" value="1"/>
</dbReference>
<evidence type="ECO:0000259" key="8">
    <source>
        <dbReference type="PROSITE" id="PS51188"/>
    </source>
</evidence>
<dbReference type="Gene3D" id="2.10.230.10">
    <property type="entry name" value="Heat shock protein DnaJ, cysteine-rich domain"/>
    <property type="match status" value="1"/>
</dbReference>
<feature type="region of interest" description="Disordered" evidence="6">
    <location>
        <begin position="430"/>
        <end position="455"/>
    </location>
</feature>
<dbReference type="Pfam" id="PF01556">
    <property type="entry name" value="DnaJ_C"/>
    <property type="match status" value="1"/>
</dbReference>
<dbReference type="GO" id="GO:0008270">
    <property type="term" value="F:zinc ion binding"/>
    <property type="evidence" value="ECO:0007669"/>
    <property type="project" value="UniProtKB-KW"/>
</dbReference>
<dbReference type="InterPro" id="IPR036869">
    <property type="entry name" value="J_dom_sf"/>
</dbReference>
<dbReference type="AlphaFoldDB" id="A0A7S2CDK1"/>
<dbReference type="FunFam" id="2.10.230.10:FF:000001">
    <property type="entry name" value="DnaJ subfamily A member 2"/>
    <property type="match status" value="1"/>
</dbReference>
<dbReference type="SMART" id="SM00271">
    <property type="entry name" value="DnaJ"/>
    <property type="match status" value="1"/>
</dbReference>
<evidence type="ECO:0000256" key="3">
    <source>
        <dbReference type="ARBA" id="ARBA00022771"/>
    </source>
</evidence>
<protein>
    <submittedName>
        <fullName evidence="9">Uncharacterized protein</fullName>
    </submittedName>
</protein>
<dbReference type="InterPro" id="IPR001305">
    <property type="entry name" value="HSP_DnaJ_Cys-rich_dom"/>
</dbReference>
<keyword evidence="3 5" id="KW-0863">Zinc-finger</keyword>
<dbReference type="InterPro" id="IPR001623">
    <property type="entry name" value="DnaJ_domain"/>
</dbReference>
<dbReference type="InterPro" id="IPR008971">
    <property type="entry name" value="HSP40/DnaJ_pept-bd"/>
</dbReference>
<evidence type="ECO:0000256" key="4">
    <source>
        <dbReference type="ARBA" id="ARBA00022833"/>
    </source>
</evidence>
<name>A0A7S2CDK1_9DINO</name>
<dbReference type="InterPro" id="IPR002939">
    <property type="entry name" value="DnaJ_C"/>
</dbReference>
<dbReference type="SUPFAM" id="SSF57938">
    <property type="entry name" value="DnaJ/Hsp40 cysteine-rich domain"/>
    <property type="match status" value="1"/>
</dbReference>
<dbReference type="Pfam" id="PF00226">
    <property type="entry name" value="DnaJ"/>
    <property type="match status" value="1"/>
</dbReference>
<evidence type="ECO:0000256" key="6">
    <source>
        <dbReference type="SAM" id="MobiDB-lite"/>
    </source>
</evidence>
<dbReference type="FunFam" id="2.60.260.20:FF:000003">
    <property type="entry name" value="DnaJ subfamily A member 2"/>
    <property type="match status" value="1"/>
</dbReference>
<dbReference type="InterPro" id="IPR036410">
    <property type="entry name" value="HSP_DnaJ_Cys-rich_dom_sf"/>
</dbReference>
<dbReference type="PROSITE" id="PS50076">
    <property type="entry name" value="DNAJ_2"/>
    <property type="match status" value="1"/>
</dbReference>
<dbReference type="PROSITE" id="PS51188">
    <property type="entry name" value="ZF_CR"/>
    <property type="match status" value="1"/>
</dbReference>
<dbReference type="Pfam" id="PF00684">
    <property type="entry name" value="DnaJ_CXXCXGXG"/>
    <property type="match status" value="1"/>
</dbReference>
<dbReference type="GO" id="GO:0006457">
    <property type="term" value="P:protein folding"/>
    <property type="evidence" value="ECO:0007669"/>
    <property type="project" value="InterPro"/>
</dbReference>
<organism evidence="9">
    <name type="scientific">Alexandrium andersonii</name>
    <dbReference type="NCBI Taxonomy" id="327968"/>
    <lineage>
        <taxon>Eukaryota</taxon>
        <taxon>Sar</taxon>
        <taxon>Alveolata</taxon>
        <taxon>Dinophyceae</taxon>
        <taxon>Gonyaulacales</taxon>
        <taxon>Pyrocystaceae</taxon>
        <taxon>Alexandrium</taxon>
    </lineage>
</organism>
<dbReference type="CDD" id="cd06257">
    <property type="entry name" value="DnaJ"/>
    <property type="match status" value="1"/>
</dbReference>
<dbReference type="EMBL" id="HBGQ01035235">
    <property type="protein sequence ID" value="CAD9422864.1"/>
    <property type="molecule type" value="Transcribed_RNA"/>
</dbReference>
<feature type="zinc finger region" description="CR-type" evidence="5">
    <location>
        <begin position="189"/>
        <end position="270"/>
    </location>
</feature>
<dbReference type="GO" id="GO:0005524">
    <property type="term" value="F:ATP binding"/>
    <property type="evidence" value="ECO:0007669"/>
    <property type="project" value="InterPro"/>
</dbReference>
<evidence type="ECO:0000313" key="9">
    <source>
        <dbReference type="EMBL" id="CAD9422864.1"/>
    </source>
</evidence>
<keyword evidence="1 5" id="KW-0479">Metal-binding</keyword>
<dbReference type="HAMAP" id="MF_01152">
    <property type="entry name" value="DnaJ"/>
    <property type="match status" value="1"/>
</dbReference>
<dbReference type="PANTHER" id="PTHR43888">
    <property type="entry name" value="DNAJ-LIKE-2, ISOFORM A-RELATED"/>
    <property type="match status" value="1"/>
</dbReference>
<dbReference type="GO" id="GO:0051082">
    <property type="term" value="F:unfolded protein binding"/>
    <property type="evidence" value="ECO:0007669"/>
    <property type="project" value="InterPro"/>
</dbReference>
<dbReference type="InterPro" id="IPR018253">
    <property type="entry name" value="DnaJ_domain_CS"/>
</dbReference>
<evidence type="ECO:0000259" key="7">
    <source>
        <dbReference type="PROSITE" id="PS50076"/>
    </source>
</evidence>
<dbReference type="GO" id="GO:0009408">
    <property type="term" value="P:response to heat"/>
    <property type="evidence" value="ECO:0007669"/>
    <property type="project" value="InterPro"/>
</dbReference>
<reference evidence="9" key="1">
    <citation type="submission" date="2021-01" db="EMBL/GenBank/DDBJ databases">
        <authorList>
            <person name="Corre E."/>
            <person name="Pelletier E."/>
            <person name="Niang G."/>
            <person name="Scheremetjew M."/>
            <person name="Finn R."/>
            <person name="Kale V."/>
            <person name="Holt S."/>
            <person name="Cochrane G."/>
            <person name="Meng A."/>
            <person name="Brown T."/>
            <person name="Cohen L."/>
        </authorList>
    </citation>
    <scope>NUCLEOTIDE SEQUENCE</scope>
    <source>
        <strain evidence="9">CCMP2222</strain>
    </source>
</reference>
<dbReference type="Gene3D" id="1.10.287.110">
    <property type="entry name" value="DnaJ domain"/>
    <property type="match status" value="1"/>
</dbReference>
<keyword evidence="2" id="KW-0677">Repeat</keyword>
<dbReference type="Gene3D" id="2.60.260.20">
    <property type="entry name" value="Urease metallochaperone UreE, N-terminal domain"/>
    <property type="match status" value="2"/>
</dbReference>
<feature type="domain" description="CR-type" evidence="8">
    <location>
        <begin position="189"/>
        <end position="270"/>
    </location>
</feature>
<sequence length="455" mass="50142">MPRQQAALGLGRALLQRPASARPPLSRARLLAALLPERRGLASGRHFNGFPFGAGFPGGPPPGDSEKFYRILGVEKSASDAEIKQAYKKQAMKHHPDRGGDEGTFKEISRAYEVLSNPDKKQIYDMHGEQGLESMEQGGGGGPQGGMDPMDLFSQIFGINLNQGRQRGRPVTPDSTYELQVTLEELYNGTNRSIVFTRDAVCSDCKGIGGHNPVQCRQCNGTGRQVHMQQMGLFVQHVETACSSCSGRGYVVPPSNTCKTCRGSGLVKEKKTFAVDIEPGSQDRMEFRFRGQADEAPGKDTGDVVIIVRQKPHRTFQRVKDNLVMAKKITLAEALCGFQFSTTFLDGEDLVIRSEPGEVMRPKDVLRIPGRGMPRPHGQKPGDLFLLLDIEFPKSLPPDSCEELAEMLGGRPLPEEKPADGVVPRKLSKAQMEQLSQNLNQQSRRENLQDQCFQQ</sequence>
<dbReference type="InterPro" id="IPR044713">
    <property type="entry name" value="DNJA1/2-like"/>
</dbReference>
<dbReference type="SUPFAM" id="SSF49493">
    <property type="entry name" value="HSP40/DnaJ peptide-binding domain"/>
    <property type="match status" value="2"/>
</dbReference>
<dbReference type="InterPro" id="IPR012724">
    <property type="entry name" value="DnaJ"/>
</dbReference>